<reference evidence="2 3" key="1">
    <citation type="journal article" date="2011" name="J. Bacteriol.">
        <title>Genome sequence of Chthoniobacter flavus Ellin428, an aerobic heterotrophic soil bacterium.</title>
        <authorList>
            <person name="Kant R."/>
            <person name="van Passel M.W."/>
            <person name="Palva A."/>
            <person name="Lucas S."/>
            <person name="Lapidus A."/>
            <person name="Glavina Del Rio T."/>
            <person name="Dalin E."/>
            <person name="Tice H."/>
            <person name="Bruce D."/>
            <person name="Goodwin L."/>
            <person name="Pitluck S."/>
            <person name="Larimer F.W."/>
            <person name="Land M.L."/>
            <person name="Hauser L."/>
            <person name="Sangwan P."/>
            <person name="de Vos W.M."/>
            <person name="Janssen P.H."/>
            <person name="Smidt H."/>
        </authorList>
    </citation>
    <scope>NUCLEOTIDE SEQUENCE [LARGE SCALE GENOMIC DNA]</scope>
    <source>
        <strain evidence="2 3">Ellin428</strain>
    </source>
</reference>
<dbReference type="FunCoup" id="B4D3I7">
    <property type="interactions" value="197"/>
</dbReference>
<dbReference type="eggNOG" id="COG0614">
    <property type="taxonomic scope" value="Bacteria"/>
</dbReference>
<accession>B4D3I7</accession>
<proteinExistence type="predicted"/>
<evidence type="ECO:0000259" key="1">
    <source>
        <dbReference type="PROSITE" id="PS50983"/>
    </source>
</evidence>
<dbReference type="PANTHER" id="PTHR42860:SF2">
    <property type="entry name" value="BLL4160 PROTEIN"/>
    <property type="match status" value="1"/>
</dbReference>
<organism evidence="2 3">
    <name type="scientific">Chthoniobacter flavus Ellin428</name>
    <dbReference type="NCBI Taxonomy" id="497964"/>
    <lineage>
        <taxon>Bacteria</taxon>
        <taxon>Pseudomonadati</taxon>
        <taxon>Verrucomicrobiota</taxon>
        <taxon>Spartobacteria</taxon>
        <taxon>Chthoniobacterales</taxon>
        <taxon>Chthoniobacteraceae</taxon>
        <taxon>Chthoniobacter</taxon>
    </lineage>
</organism>
<keyword evidence="3" id="KW-1185">Reference proteome</keyword>
<dbReference type="STRING" id="497964.CfE428DRAFT_3475"/>
<dbReference type="PROSITE" id="PS50983">
    <property type="entry name" value="FE_B12_PBP"/>
    <property type="match status" value="1"/>
</dbReference>
<dbReference type="EMBL" id="ABVL01000010">
    <property type="protein sequence ID" value="EDY18817.1"/>
    <property type="molecule type" value="Genomic_DNA"/>
</dbReference>
<dbReference type="PANTHER" id="PTHR42860">
    <property type="entry name" value="VITAMIN B12-BINDING PROTEIN"/>
    <property type="match status" value="1"/>
</dbReference>
<name>B4D3I7_9BACT</name>
<dbReference type="Proteomes" id="UP000005824">
    <property type="component" value="Unassembled WGS sequence"/>
</dbReference>
<evidence type="ECO:0000313" key="3">
    <source>
        <dbReference type="Proteomes" id="UP000005824"/>
    </source>
</evidence>
<dbReference type="InterPro" id="IPR051030">
    <property type="entry name" value="Vitamin_B12-ABC_binding"/>
</dbReference>
<feature type="domain" description="Fe/B12 periplasmic-binding" evidence="1">
    <location>
        <begin position="2"/>
        <end position="250"/>
    </location>
</feature>
<dbReference type="Gene3D" id="3.40.50.1980">
    <property type="entry name" value="Nitrogenase molybdenum iron protein domain"/>
    <property type="match status" value="2"/>
</dbReference>
<dbReference type="InterPro" id="IPR002491">
    <property type="entry name" value="ABC_transptr_periplasmic_BD"/>
</dbReference>
<comment type="caution">
    <text evidence="2">The sequence shown here is derived from an EMBL/GenBank/DDBJ whole genome shotgun (WGS) entry which is preliminary data.</text>
</comment>
<dbReference type="SUPFAM" id="SSF53807">
    <property type="entry name" value="Helical backbone' metal receptor"/>
    <property type="match status" value="1"/>
</dbReference>
<dbReference type="AlphaFoldDB" id="B4D3I7"/>
<protein>
    <submittedName>
        <fullName evidence="2">Periplasmic binding protein</fullName>
    </submittedName>
</protein>
<gene>
    <name evidence="2" type="ORF">CfE428DRAFT_3475</name>
</gene>
<dbReference type="InParanoid" id="B4D3I7"/>
<sequence length="260" mass="28232">MRIVCLSAEAADVCARLGAWDDVLAVSAFASQAGLAPRPVIGGFSTTDCDRVAALRPDLVICFSDVQAEIAAQLIRRGCTVLTTNQRTLAEIAEAIRLIGRAIGHVADAERLAAEFLEELEALEETDPASKPRVYFEEWPDPLISGIAWVGELIERCGGVDVFATRRGRASTERRVTPAEVIAANPDIIIASWCGKRVDIDAIRSRPGFAKIRAVQDKQIHAIDSDLLLQPGPRVLEGAREFCRILNAWRACLLVPPNSP</sequence>
<dbReference type="Pfam" id="PF01497">
    <property type="entry name" value="Peripla_BP_2"/>
    <property type="match status" value="1"/>
</dbReference>
<evidence type="ECO:0000313" key="2">
    <source>
        <dbReference type="EMBL" id="EDY18817.1"/>
    </source>
</evidence>
<dbReference type="RefSeq" id="WP_006980800.1">
    <property type="nucleotide sequence ID" value="NZ_ABVL01000010.1"/>
</dbReference>